<dbReference type="EMBL" id="CAJOBI010350935">
    <property type="protein sequence ID" value="CAF5221134.1"/>
    <property type="molecule type" value="Genomic_DNA"/>
</dbReference>
<dbReference type="EMBL" id="CAJOBJ010365591">
    <property type="protein sequence ID" value="CAF5220832.1"/>
    <property type="molecule type" value="Genomic_DNA"/>
</dbReference>
<gene>
    <name evidence="3" type="ORF">BYL167_LOCUS45353</name>
    <name evidence="5" type="ORF">BYL167_LOCUS73134</name>
    <name evidence="2" type="ORF">GIL414_LOCUS39669</name>
    <name evidence="6" type="ORF">GIL414_LOCUS84229</name>
    <name evidence="4" type="ORF">SMN809_LOCUS45263</name>
    <name evidence="7" type="ORF">SMN809_LOCUS82205</name>
</gene>
<protein>
    <submittedName>
        <fullName evidence="3">Uncharacterized protein</fullName>
    </submittedName>
</protein>
<organism evidence="3 8">
    <name type="scientific">Rotaria magnacalcarata</name>
    <dbReference type="NCBI Taxonomy" id="392030"/>
    <lineage>
        <taxon>Eukaryota</taxon>
        <taxon>Metazoa</taxon>
        <taxon>Spiralia</taxon>
        <taxon>Gnathifera</taxon>
        <taxon>Rotifera</taxon>
        <taxon>Eurotatoria</taxon>
        <taxon>Bdelloidea</taxon>
        <taxon>Philodinida</taxon>
        <taxon>Philodinidae</taxon>
        <taxon>Rotaria</taxon>
    </lineage>
</organism>
<dbReference type="EMBL" id="CAJOBH010260503">
    <property type="protein sequence ID" value="CAF5154766.1"/>
    <property type="molecule type" value="Genomic_DNA"/>
</dbReference>
<dbReference type="EMBL" id="CAJOBI010137913">
    <property type="protein sequence ID" value="CAF4754172.1"/>
    <property type="molecule type" value="Genomic_DNA"/>
</dbReference>
<feature type="non-terminal residue" evidence="3">
    <location>
        <position position="1"/>
    </location>
</feature>
<evidence type="ECO:0000313" key="5">
    <source>
        <dbReference type="EMBL" id="CAF5154766.1"/>
    </source>
</evidence>
<reference evidence="3" key="1">
    <citation type="submission" date="2021-02" db="EMBL/GenBank/DDBJ databases">
        <authorList>
            <person name="Nowell W R."/>
        </authorList>
    </citation>
    <scope>NUCLEOTIDE SEQUENCE</scope>
</reference>
<evidence type="ECO:0000313" key="4">
    <source>
        <dbReference type="EMBL" id="CAF4754172.1"/>
    </source>
</evidence>
<dbReference type="AlphaFoldDB" id="A0A8S3AGM8"/>
<dbReference type="Proteomes" id="UP000676336">
    <property type="component" value="Unassembled WGS sequence"/>
</dbReference>
<dbReference type="Proteomes" id="UP000681967">
    <property type="component" value="Unassembled WGS sequence"/>
</dbReference>
<name>A0A8S3AGM8_9BILA</name>
<evidence type="ECO:0000313" key="3">
    <source>
        <dbReference type="EMBL" id="CAF4733300.1"/>
    </source>
</evidence>
<dbReference type="EMBL" id="CAJOBH010125597">
    <property type="protein sequence ID" value="CAF4733300.1"/>
    <property type="molecule type" value="Genomic_DNA"/>
</dbReference>
<evidence type="ECO:0000313" key="6">
    <source>
        <dbReference type="EMBL" id="CAF5220832.1"/>
    </source>
</evidence>
<dbReference type="Proteomes" id="UP000681720">
    <property type="component" value="Unassembled WGS sequence"/>
</dbReference>
<comment type="caution">
    <text evidence="3">The sequence shown here is derived from an EMBL/GenBank/DDBJ whole genome shotgun (WGS) entry which is preliminary data.</text>
</comment>
<feature type="region of interest" description="Disordered" evidence="1">
    <location>
        <begin position="1"/>
        <end position="26"/>
    </location>
</feature>
<accession>A0A8S3AGM8</accession>
<evidence type="ECO:0000256" key="1">
    <source>
        <dbReference type="SAM" id="MobiDB-lite"/>
    </source>
</evidence>
<evidence type="ECO:0000313" key="7">
    <source>
        <dbReference type="EMBL" id="CAF5221134.1"/>
    </source>
</evidence>
<dbReference type="EMBL" id="CAJOBJ010108144">
    <property type="protein sequence ID" value="CAF4618570.1"/>
    <property type="molecule type" value="Genomic_DNA"/>
</dbReference>
<evidence type="ECO:0000313" key="2">
    <source>
        <dbReference type="EMBL" id="CAF4618570.1"/>
    </source>
</evidence>
<evidence type="ECO:0000313" key="8">
    <source>
        <dbReference type="Proteomes" id="UP000681967"/>
    </source>
</evidence>
<proteinExistence type="predicted"/>
<sequence>ECSELRVPEKYPATNMSQEPSGIEVP</sequence>